<evidence type="ECO:0000313" key="1">
    <source>
        <dbReference type="EMBL" id="KIK09241.1"/>
    </source>
</evidence>
<protein>
    <recommendedName>
        <fullName evidence="3">F-box domain-containing protein</fullName>
    </recommendedName>
</protein>
<dbReference type="OrthoDB" id="3238099at2759"/>
<name>A0A0C9XW11_9AGAR</name>
<evidence type="ECO:0000313" key="2">
    <source>
        <dbReference type="Proteomes" id="UP000054477"/>
    </source>
</evidence>
<organism evidence="1 2">
    <name type="scientific">Laccaria amethystina LaAM-08-1</name>
    <dbReference type="NCBI Taxonomy" id="1095629"/>
    <lineage>
        <taxon>Eukaryota</taxon>
        <taxon>Fungi</taxon>
        <taxon>Dikarya</taxon>
        <taxon>Basidiomycota</taxon>
        <taxon>Agaricomycotina</taxon>
        <taxon>Agaricomycetes</taxon>
        <taxon>Agaricomycetidae</taxon>
        <taxon>Agaricales</taxon>
        <taxon>Agaricineae</taxon>
        <taxon>Hydnangiaceae</taxon>
        <taxon>Laccaria</taxon>
    </lineage>
</organism>
<sequence>MSLPPEVWSQIVLNIPSSHITPLLHVSRMFHDFAIAILFSAIKIYFIGGHSALQMLNTFHEDFMQDAVEKLMTTSWALLRHITRLPRFAKVVRSVTVISFADAQSIFEQLSLGDALDALPNLQTFRWIGTRPGLSESLAKRIPPSVQTLDLQTYVSTYSLGHLGNVTRLSMPTPFYYPDDEEAHDDMVIDENLWDYSSSIDVREVLNAVSQNLRSLVILTQHITQVPIRVCNTLRVLEICAAHRANFTGLDLVFRHAVALESLTLVGYLDPETFSLLPEDSSVLPHLNSFRISSDGITLDHVSDTGMYALLGFLRGRSLLRRLYLRLPVAHWSETSNILAVIGDLDGLEVLGLHTGCDPLSDLEIGMVAKILSKKLRALHLAINWGGSDLLPLIDSVAQLPLLSFLHLYGVLTRLPLLLIDVASEIKSLKMVGLNRALWDINRTGAEPILAKWPRWKIKFCTVEEFCCEDDAWLFKYN</sequence>
<dbReference type="STRING" id="1095629.A0A0C9XW11"/>
<evidence type="ECO:0008006" key="3">
    <source>
        <dbReference type="Google" id="ProtNLM"/>
    </source>
</evidence>
<dbReference type="HOGENOM" id="CLU_040574_0_0_1"/>
<gene>
    <name evidence="1" type="ORF">K443DRAFT_83017</name>
</gene>
<dbReference type="InterPro" id="IPR032675">
    <property type="entry name" value="LRR_dom_sf"/>
</dbReference>
<reference evidence="2" key="2">
    <citation type="submission" date="2015-01" db="EMBL/GenBank/DDBJ databases">
        <title>Evolutionary Origins and Diversification of the Mycorrhizal Mutualists.</title>
        <authorList>
            <consortium name="DOE Joint Genome Institute"/>
            <consortium name="Mycorrhizal Genomics Consortium"/>
            <person name="Kohler A."/>
            <person name="Kuo A."/>
            <person name="Nagy L.G."/>
            <person name="Floudas D."/>
            <person name="Copeland A."/>
            <person name="Barry K.W."/>
            <person name="Cichocki N."/>
            <person name="Veneault-Fourrey C."/>
            <person name="LaButti K."/>
            <person name="Lindquist E.A."/>
            <person name="Lipzen A."/>
            <person name="Lundell T."/>
            <person name="Morin E."/>
            <person name="Murat C."/>
            <person name="Riley R."/>
            <person name="Ohm R."/>
            <person name="Sun H."/>
            <person name="Tunlid A."/>
            <person name="Henrissat B."/>
            <person name="Grigoriev I.V."/>
            <person name="Hibbett D.S."/>
            <person name="Martin F."/>
        </authorList>
    </citation>
    <scope>NUCLEOTIDE SEQUENCE [LARGE SCALE GENOMIC DNA]</scope>
    <source>
        <strain evidence="2">LaAM-08-1</strain>
    </source>
</reference>
<dbReference type="Gene3D" id="3.80.10.10">
    <property type="entry name" value="Ribonuclease Inhibitor"/>
    <property type="match status" value="1"/>
</dbReference>
<accession>A0A0C9XW11</accession>
<dbReference type="SUPFAM" id="SSF52047">
    <property type="entry name" value="RNI-like"/>
    <property type="match status" value="1"/>
</dbReference>
<reference evidence="1 2" key="1">
    <citation type="submission" date="2014-04" db="EMBL/GenBank/DDBJ databases">
        <authorList>
            <consortium name="DOE Joint Genome Institute"/>
            <person name="Kuo A."/>
            <person name="Kohler A."/>
            <person name="Nagy L.G."/>
            <person name="Floudas D."/>
            <person name="Copeland A."/>
            <person name="Barry K.W."/>
            <person name="Cichocki N."/>
            <person name="Veneault-Fourrey C."/>
            <person name="LaButti K."/>
            <person name="Lindquist E.A."/>
            <person name="Lipzen A."/>
            <person name="Lundell T."/>
            <person name="Morin E."/>
            <person name="Murat C."/>
            <person name="Sun H."/>
            <person name="Tunlid A."/>
            <person name="Henrissat B."/>
            <person name="Grigoriev I.V."/>
            <person name="Hibbett D.S."/>
            <person name="Martin F."/>
            <person name="Nordberg H.P."/>
            <person name="Cantor M.N."/>
            <person name="Hua S.X."/>
        </authorList>
    </citation>
    <scope>NUCLEOTIDE SEQUENCE [LARGE SCALE GENOMIC DNA]</scope>
    <source>
        <strain evidence="1 2">LaAM-08-1</strain>
    </source>
</reference>
<dbReference type="EMBL" id="KN838539">
    <property type="protein sequence ID" value="KIK09241.1"/>
    <property type="molecule type" value="Genomic_DNA"/>
</dbReference>
<dbReference type="AlphaFoldDB" id="A0A0C9XW11"/>
<keyword evidence="2" id="KW-1185">Reference proteome</keyword>
<dbReference type="Proteomes" id="UP000054477">
    <property type="component" value="Unassembled WGS sequence"/>
</dbReference>
<proteinExistence type="predicted"/>